<feature type="transmembrane region" description="Helical" evidence="1">
    <location>
        <begin position="193"/>
        <end position="217"/>
    </location>
</feature>
<feature type="transmembrane region" description="Helical" evidence="1">
    <location>
        <begin position="119"/>
        <end position="135"/>
    </location>
</feature>
<feature type="transmembrane region" description="Helical" evidence="1">
    <location>
        <begin position="371"/>
        <end position="404"/>
    </location>
</feature>
<dbReference type="RefSeq" id="WP_219964679.1">
    <property type="nucleotide sequence ID" value="NZ_JAGFNZ010000002.1"/>
</dbReference>
<dbReference type="InterPro" id="IPR004711">
    <property type="entry name" value="Benzoate_Transporter"/>
</dbReference>
<keyword evidence="1" id="KW-1133">Transmembrane helix</keyword>
<proteinExistence type="predicted"/>
<gene>
    <name evidence="2" type="ORF">J5W02_05505</name>
</gene>
<name>A0ABS7DLU3_9FIRM</name>
<feature type="transmembrane region" description="Helical" evidence="1">
    <location>
        <begin position="66"/>
        <end position="87"/>
    </location>
</feature>
<keyword evidence="1" id="KW-0472">Membrane</keyword>
<dbReference type="EMBL" id="JAGFNZ010000002">
    <property type="protein sequence ID" value="MBW7572265.1"/>
    <property type="molecule type" value="Genomic_DNA"/>
</dbReference>
<evidence type="ECO:0000313" key="2">
    <source>
        <dbReference type="EMBL" id="MBW7572265.1"/>
    </source>
</evidence>
<feature type="transmembrane region" description="Helical" evidence="1">
    <location>
        <begin position="229"/>
        <end position="248"/>
    </location>
</feature>
<dbReference type="NCBIfam" id="TIGR00843">
    <property type="entry name" value="benE"/>
    <property type="match status" value="1"/>
</dbReference>
<dbReference type="PANTHER" id="PTHR30199:SF0">
    <property type="entry name" value="INNER MEMBRANE PROTEIN YDCO"/>
    <property type="match status" value="1"/>
</dbReference>
<organism evidence="2 3">
    <name type="scientific">Caproiciproducens faecalis</name>
    <dbReference type="NCBI Taxonomy" id="2820301"/>
    <lineage>
        <taxon>Bacteria</taxon>
        <taxon>Bacillati</taxon>
        <taxon>Bacillota</taxon>
        <taxon>Clostridia</taxon>
        <taxon>Eubacteriales</taxon>
        <taxon>Acutalibacteraceae</taxon>
        <taxon>Caproiciproducens</taxon>
    </lineage>
</organism>
<feature type="transmembrane region" description="Helical" evidence="1">
    <location>
        <begin position="311"/>
        <end position="335"/>
    </location>
</feature>
<feature type="transmembrane region" description="Helical" evidence="1">
    <location>
        <begin position="171"/>
        <end position="187"/>
    </location>
</feature>
<feature type="transmembrane region" description="Helical" evidence="1">
    <location>
        <begin position="33"/>
        <end position="54"/>
    </location>
</feature>
<comment type="caution">
    <text evidence="2">The sequence shown here is derived from an EMBL/GenBank/DDBJ whole genome shotgun (WGS) entry which is preliminary data.</text>
</comment>
<feature type="transmembrane region" description="Helical" evidence="1">
    <location>
        <begin position="341"/>
        <end position="359"/>
    </location>
</feature>
<keyword evidence="1" id="KW-0812">Transmembrane</keyword>
<keyword evidence="3" id="KW-1185">Reference proteome</keyword>
<evidence type="ECO:0000313" key="3">
    <source>
        <dbReference type="Proteomes" id="UP000719942"/>
    </source>
</evidence>
<feature type="transmembrane region" description="Helical" evidence="1">
    <location>
        <begin position="268"/>
        <end position="290"/>
    </location>
</feature>
<evidence type="ECO:0000256" key="1">
    <source>
        <dbReference type="SAM" id="Phobius"/>
    </source>
</evidence>
<sequence length="416" mass="42457">MASSSKGLSFFEKGPGFGSGVSDLGRNLNSKTITAGVVAAIFGCTGPALVTIKASTTAGYTTEQTVSWLFGIYVLGGLISLVMGLYYKMPIVGAYSIPGASMLGAALTGFTFNEAAASFIMAGVIVLLLGVTGLMGKVMKWLPLPIVMGMIAGCMLRFGTGIVTSTGDSPIVCGAALIGFFFVPKIIKKFPPVLAALIFGIVALLATGGMAANAVDLKYIPPQIVIPKFNMATVLSVSVPLAALVVGAENAQAVGVLMAQGYKAPVNGMTIISGIGGILSGMFGAHNANIAGPMTAICSSEEAGENKEGRYAAGVVNGILFAAFGLFASFAMAFVKAIPASLINVLAGVAMINVLINAFQDGFGTKKFRMGAFASLIIGVSGISILHIGSAFWALVGGVIVSLICEKIDFDTQEAK</sequence>
<dbReference type="Proteomes" id="UP000719942">
    <property type="component" value="Unassembled WGS sequence"/>
</dbReference>
<dbReference type="PANTHER" id="PTHR30199">
    <property type="entry name" value="MFS FAMILY TRANSPORTER, PREDICTED SUBSTRATE BENZOATE"/>
    <property type="match status" value="1"/>
</dbReference>
<feature type="transmembrane region" description="Helical" evidence="1">
    <location>
        <begin position="93"/>
        <end position="112"/>
    </location>
</feature>
<dbReference type="Pfam" id="PF03594">
    <property type="entry name" value="BenE"/>
    <property type="match status" value="1"/>
</dbReference>
<protein>
    <submittedName>
        <fullName evidence="2">Benzoate/H(+) symporter BenE family transporter</fullName>
    </submittedName>
</protein>
<reference evidence="2 3" key="1">
    <citation type="submission" date="2021-03" db="EMBL/GenBank/DDBJ databases">
        <title>Caproiciproducens sp. nov. isolated from feces of cow.</title>
        <authorList>
            <person name="Choi J.-Y."/>
        </authorList>
    </citation>
    <scope>NUCLEOTIDE SEQUENCE [LARGE SCALE GENOMIC DNA]</scope>
    <source>
        <strain evidence="2 3">AGMB10547</strain>
    </source>
</reference>
<feature type="transmembrane region" description="Helical" evidence="1">
    <location>
        <begin position="141"/>
        <end position="159"/>
    </location>
</feature>
<accession>A0ABS7DLU3</accession>